<proteinExistence type="predicted"/>
<organism evidence="2 3">
    <name type="scientific">Hibiscus sabdariffa</name>
    <name type="common">roselle</name>
    <dbReference type="NCBI Taxonomy" id="183260"/>
    <lineage>
        <taxon>Eukaryota</taxon>
        <taxon>Viridiplantae</taxon>
        <taxon>Streptophyta</taxon>
        <taxon>Embryophyta</taxon>
        <taxon>Tracheophyta</taxon>
        <taxon>Spermatophyta</taxon>
        <taxon>Magnoliopsida</taxon>
        <taxon>eudicotyledons</taxon>
        <taxon>Gunneridae</taxon>
        <taxon>Pentapetalae</taxon>
        <taxon>rosids</taxon>
        <taxon>malvids</taxon>
        <taxon>Malvales</taxon>
        <taxon>Malvaceae</taxon>
        <taxon>Malvoideae</taxon>
        <taxon>Hibiscus</taxon>
    </lineage>
</organism>
<comment type="caution">
    <text evidence="2">The sequence shown here is derived from an EMBL/GenBank/DDBJ whole genome shotgun (WGS) entry which is preliminary data.</text>
</comment>
<sequence length="86" mass="9596">MVLAVWKKERGRQKGALQRGLKSKWGGPQPKGEGPQPRFMSQETNVPYQIYMHMKTSVVAVAGEVEKQKELTVEAEAEAAKGKEQN</sequence>
<gene>
    <name evidence="2" type="ORF">V6N12_070752</name>
</gene>
<dbReference type="EMBL" id="JBBPBM010000006">
    <property type="protein sequence ID" value="KAK8580483.1"/>
    <property type="molecule type" value="Genomic_DNA"/>
</dbReference>
<name>A0ABR2FHT4_9ROSI</name>
<feature type="region of interest" description="Disordered" evidence="1">
    <location>
        <begin position="1"/>
        <end position="41"/>
    </location>
</feature>
<feature type="compositionally biased region" description="Low complexity" evidence="1">
    <location>
        <begin position="26"/>
        <end position="37"/>
    </location>
</feature>
<keyword evidence="3" id="KW-1185">Reference proteome</keyword>
<dbReference type="Proteomes" id="UP001472677">
    <property type="component" value="Unassembled WGS sequence"/>
</dbReference>
<evidence type="ECO:0000313" key="3">
    <source>
        <dbReference type="Proteomes" id="UP001472677"/>
    </source>
</evidence>
<protein>
    <submittedName>
        <fullName evidence="2">Uncharacterized protein</fullName>
    </submittedName>
</protein>
<evidence type="ECO:0000313" key="2">
    <source>
        <dbReference type="EMBL" id="KAK8580483.1"/>
    </source>
</evidence>
<reference evidence="2 3" key="1">
    <citation type="journal article" date="2024" name="G3 (Bethesda)">
        <title>Genome assembly of Hibiscus sabdariffa L. provides insights into metabolisms of medicinal natural products.</title>
        <authorList>
            <person name="Kim T."/>
        </authorList>
    </citation>
    <scope>NUCLEOTIDE SEQUENCE [LARGE SCALE GENOMIC DNA]</scope>
    <source>
        <strain evidence="2">TK-2024</strain>
        <tissue evidence="2">Old leaves</tissue>
    </source>
</reference>
<accession>A0ABR2FHT4</accession>
<evidence type="ECO:0000256" key="1">
    <source>
        <dbReference type="SAM" id="MobiDB-lite"/>
    </source>
</evidence>